<evidence type="ECO:0000313" key="1">
    <source>
        <dbReference type="EMBL" id="ERJ57671.1"/>
    </source>
</evidence>
<dbReference type="Proteomes" id="UP000016584">
    <property type="component" value="Unassembled WGS sequence"/>
</dbReference>
<gene>
    <name evidence="1" type="ORF">M472_02710</name>
</gene>
<comment type="caution">
    <text evidence="1">The sequence shown here is derived from an EMBL/GenBank/DDBJ whole genome shotgun (WGS) entry which is preliminary data.</text>
</comment>
<dbReference type="RefSeq" id="WP_021072405.1">
    <property type="nucleotide sequence ID" value="NZ_ATDL01000022.1"/>
</dbReference>
<dbReference type="EMBL" id="ATDL01000022">
    <property type="protein sequence ID" value="ERJ57671.1"/>
    <property type="molecule type" value="Genomic_DNA"/>
</dbReference>
<dbReference type="AlphaFoldDB" id="U2H7J8"/>
<sequence length="334" mass="39294">MNTIKQSELIALIGLSSTNARLVDFFERHDLGKLPKSLTPNQGTKSIIYKPLNISFWFKYDIKNDIFQPPISPRNDNYKFVAYLSSILFTHVDHSNKRPDPKPQDFWDVLPSPGLHPQEIEHLIGSPLYENEVEKAYEKPEGKENILTIKYTKNGKDNISYSSWIAIREQLEIVNRDFFNRSIELESFPFLRRAYTAIIKWLFDSRFLSIDDNLYQLPLKAEQDHILDFVDQHLNSHLWKNQLKDLPYLPSFLYAITTNRKLTDPKGNTVSFYIRDIILTALDQKETFEDLYEDSFNAVDQFLNGIVFDDNLYKQLSILLTEKFNVFHNWKTNR</sequence>
<reference evidence="1 2" key="1">
    <citation type="journal article" date="2013" name="Genome Announc.">
        <title>The Draft Genome Sequence of Sphingomonas paucimobilis Strain HER1398 (Proteobacteria), Host to the Giant PAU Phage, Indicates That It Is a Member of the Genus Sphingobacterium (Bacteroidetes).</title>
        <authorList>
            <person name="White R.A.III."/>
            <person name="Suttle C.A."/>
        </authorList>
    </citation>
    <scope>NUCLEOTIDE SEQUENCE [LARGE SCALE GENOMIC DNA]</scope>
    <source>
        <strain evidence="1 2">HER1398</strain>
    </source>
</reference>
<evidence type="ECO:0000313" key="2">
    <source>
        <dbReference type="Proteomes" id="UP000016584"/>
    </source>
</evidence>
<proteinExistence type="predicted"/>
<keyword evidence="2" id="KW-1185">Reference proteome</keyword>
<name>U2H7J8_9SPHI</name>
<organism evidence="1 2">
    <name type="scientific">Sphingobacterium paucimobilis HER1398</name>
    <dbReference type="NCBI Taxonomy" id="1346330"/>
    <lineage>
        <taxon>Bacteria</taxon>
        <taxon>Pseudomonadati</taxon>
        <taxon>Bacteroidota</taxon>
        <taxon>Sphingobacteriia</taxon>
        <taxon>Sphingobacteriales</taxon>
        <taxon>Sphingobacteriaceae</taxon>
        <taxon>Sphingobacterium</taxon>
    </lineage>
</organism>
<dbReference type="STRING" id="1346330.M472_02710"/>
<accession>U2H7J8</accession>
<dbReference type="eggNOG" id="ENOG502ZKQ5">
    <property type="taxonomic scope" value="Bacteria"/>
</dbReference>
<protein>
    <submittedName>
        <fullName evidence="1">Uncharacterized protein</fullName>
    </submittedName>
</protein>
<dbReference type="PATRIC" id="fig|1346330.5.peg.4408"/>
<dbReference type="OrthoDB" id="696332at2"/>